<evidence type="ECO:0000256" key="2">
    <source>
        <dbReference type="ARBA" id="ARBA00022723"/>
    </source>
</evidence>
<dbReference type="GO" id="GO:0006508">
    <property type="term" value="P:proteolysis"/>
    <property type="evidence" value="ECO:0007669"/>
    <property type="project" value="UniProtKB-KW"/>
</dbReference>
<dbReference type="InterPro" id="IPR024079">
    <property type="entry name" value="MetalloPept_cat_dom_sf"/>
</dbReference>
<evidence type="ECO:0000256" key="4">
    <source>
        <dbReference type="ARBA" id="ARBA00022833"/>
    </source>
</evidence>
<dbReference type="EMBL" id="FQVX01000004">
    <property type="protein sequence ID" value="SHH06742.1"/>
    <property type="molecule type" value="Genomic_DNA"/>
</dbReference>
<dbReference type="GO" id="GO:0008270">
    <property type="term" value="F:zinc ion binding"/>
    <property type="evidence" value="ECO:0007669"/>
    <property type="project" value="InterPro"/>
</dbReference>
<evidence type="ECO:0000256" key="1">
    <source>
        <dbReference type="ARBA" id="ARBA00022670"/>
    </source>
</evidence>
<evidence type="ECO:0000313" key="7">
    <source>
        <dbReference type="EMBL" id="SHH06742.1"/>
    </source>
</evidence>
<feature type="domain" description="Peptidase M10 metallopeptidase" evidence="6">
    <location>
        <begin position="236"/>
        <end position="282"/>
    </location>
</feature>
<dbReference type="Gene3D" id="3.40.390.10">
    <property type="entry name" value="Collagenase (Catalytic Domain)"/>
    <property type="match status" value="1"/>
</dbReference>
<dbReference type="GO" id="GO:0004222">
    <property type="term" value="F:metalloendopeptidase activity"/>
    <property type="evidence" value="ECO:0007669"/>
    <property type="project" value="InterPro"/>
</dbReference>
<keyword evidence="2" id="KW-0479">Metal-binding</keyword>
<dbReference type="STRING" id="1070870.SAMN05444351_3913"/>
<dbReference type="GO" id="GO:0031012">
    <property type="term" value="C:extracellular matrix"/>
    <property type="evidence" value="ECO:0007669"/>
    <property type="project" value="InterPro"/>
</dbReference>
<keyword evidence="1" id="KW-0645">Protease</keyword>
<keyword evidence="8" id="KW-1185">Reference proteome</keyword>
<evidence type="ECO:0000259" key="6">
    <source>
        <dbReference type="Pfam" id="PF00413"/>
    </source>
</evidence>
<feature type="region of interest" description="Disordered" evidence="5">
    <location>
        <begin position="1"/>
        <end position="30"/>
    </location>
</feature>
<evidence type="ECO:0000256" key="5">
    <source>
        <dbReference type="SAM" id="MobiDB-lite"/>
    </source>
</evidence>
<name>A0A1M5PYJ5_9ACTN</name>
<dbReference type="OrthoDB" id="4297752at2"/>
<reference evidence="7 8" key="1">
    <citation type="submission" date="2016-11" db="EMBL/GenBank/DDBJ databases">
        <authorList>
            <person name="Jaros S."/>
            <person name="Januszkiewicz K."/>
            <person name="Wedrychowicz H."/>
        </authorList>
    </citation>
    <scope>NUCLEOTIDE SEQUENCE [LARGE SCALE GENOMIC DNA]</scope>
    <source>
        <strain evidence="7 8">DSM 45408</strain>
    </source>
</reference>
<dbReference type="Pfam" id="PF00413">
    <property type="entry name" value="Peptidase_M10"/>
    <property type="match status" value="1"/>
</dbReference>
<protein>
    <submittedName>
        <fullName evidence="7">Matrixin</fullName>
    </submittedName>
</protein>
<proteinExistence type="predicted"/>
<feature type="compositionally biased region" description="Low complexity" evidence="5">
    <location>
        <begin position="89"/>
        <end position="100"/>
    </location>
</feature>
<keyword evidence="3" id="KW-0378">Hydrolase</keyword>
<gene>
    <name evidence="7" type="ORF">SAMN05444351_3913</name>
</gene>
<evidence type="ECO:0000256" key="3">
    <source>
        <dbReference type="ARBA" id="ARBA00022801"/>
    </source>
</evidence>
<keyword evidence="4" id="KW-0862">Zinc</keyword>
<dbReference type="InterPro" id="IPR001818">
    <property type="entry name" value="Pept_M10_metallopeptidase"/>
</dbReference>
<dbReference type="AlphaFoldDB" id="A0A1M5PYJ5"/>
<dbReference type="SUPFAM" id="SSF55486">
    <property type="entry name" value="Metalloproteases ('zincins'), catalytic domain"/>
    <property type="match status" value="1"/>
</dbReference>
<evidence type="ECO:0000313" key="8">
    <source>
        <dbReference type="Proteomes" id="UP000184471"/>
    </source>
</evidence>
<organism evidence="7 8">
    <name type="scientific">Geodermatophilus nigrescens</name>
    <dbReference type="NCBI Taxonomy" id="1070870"/>
    <lineage>
        <taxon>Bacteria</taxon>
        <taxon>Bacillati</taxon>
        <taxon>Actinomycetota</taxon>
        <taxon>Actinomycetes</taxon>
        <taxon>Geodermatophilales</taxon>
        <taxon>Geodermatophilaceae</taxon>
        <taxon>Geodermatophilus</taxon>
    </lineage>
</organism>
<dbReference type="Proteomes" id="UP000184471">
    <property type="component" value="Unassembled WGS sequence"/>
</dbReference>
<dbReference type="RefSeq" id="WP_073422060.1">
    <property type="nucleotide sequence ID" value="NZ_FQVX01000004.1"/>
</dbReference>
<sequence length="307" mass="31184">MHAGVPDGRARRPPWPSEGGAAALWPPAPGLRRPVLPRSRVREATAAVLALGLLLWLAGRGAGDARGADRYDFRLPEGAVAAAPAGTRPSPGTGASAGPLGTPPPAPAAGTWEYLGLQDDGASPVAYDPCRAVHWVLRPDDAPAGAEELVAGAVAEVAAATGLTFVHDGSTDERVTRDRPAFQPARYGDRWAPVLVSFEPPAANPDVGGGIAARGGSDAVRAGGPAVYVTGSVLVDADWAADRAATPEGRGAVSAVLVHELAHVVGLGHVEDAGELMYAHNDGQRALGPGDRAGLARLGRGACEPDL</sequence>
<feature type="region of interest" description="Disordered" evidence="5">
    <location>
        <begin position="82"/>
        <end position="112"/>
    </location>
</feature>
<feature type="compositionally biased region" description="Low complexity" evidence="5">
    <location>
        <begin position="19"/>
        <end position="30"/>
    </location>
</feature>
<accession>A0A1M5PYJ5</accession>